<dbReference type="Proteomes" id="UP001595885">
    <property type="component" value="Unassembled WGS sequence"/>
</dbReference>
<comment type="caution">
    <text evidence="2">The sequence shown here is derived from an EMBL/GenBank/DDBJ whole genome shotgun (WGS) entry which is preliminary data.</text>
</comment>
<feature type="transmembrane region" description="Helical" evidence="1">
    <location>
        <begin position="111"/>
        <end position="129"/>
    </location>
</feature>
<evidence type="ECO:0008006" key="4">
    <source>
        <dbReference type="Google" id="ProtNLM"/>
    </source>
</evidence>
<dbReference type="RefSeq" id="WP_379737364.1">
    <property type="nucleotide sequence ID" value="NZ_JBHSGW010000001.1"/>
</dbReference>
<feature type="transmembrane region" description="Helical" evidence="1">
    <location>
        <begin position="141"/>
        <end position="158"/>
    </location>
</feature>
<organism evidence="2 3">
    <name type="scientific">Flavobacterium ponti</name>
    <dbReference type="NCBI Taxonomy" id="665133"/>
    <lineage>
        <taxon>Bacteria</taxon>
        <taxon>Pseudomonadati</taxon>
        <taxon>Bacteroidota</taxon>
        <taxon>Flavobacteriia</taxon>
        <taxon>Flavobacteriales</taxon>
        <taxon>Flavobacteriaceae</taxon>
        <taxon>Flavobacterium</taxon>
    </lineage>
</organism>
<keyword evidence="3" id="KW-1185">Reference proteome</keyword>
<evidence type="ECO:0000313" key="2">
    <source>
        <dbReference type="EMBL" id="MFC4738447.1"/>
    </source>
</evidence>
<keyword evidence="1" id="KW-1133">Transmembrane helix</keyword>
<feature type="transmembrane region" description="Helical" evidence="1">
    <location>
        <begin position="170"/>
        <end position="192"/>
    </location>
</feature>
<proteinExistence type="predicted"/>
<dbReference type="EMBL" id="JBHSGW010000001">
    <property type="protein sequence ID" value="MFC4738447.1"/>
    <property type="molecule type" value="Genomic_DNA"/>
</dbReference>
<feature type="transmembrane region" description="Helical" evidence="1">
    <location>
        <begin position="86"/>
        <end position="105"/>
    </location>
</feature>
<gene>
    <name evidence="2" type="ORF">ACFO3U_00415</name>
</gene>
<keyword evidence="1" id="KW-0812">Transmembrane</keyword>
<name>A0ABV9NYL7_9FLAO</name>
<evidence type="ECO:0000313" key="3">
    <source>
        <dbReference type="Proteomes" id="UP001595885"/>
    </source>
</evidence>
<protein>
    <recommendedName>
        <fullName evidence="4">DUF1129 family protein</fullName>
    </recommendedName>
</protein>
<accession>A0ABV9NYL7</accession>
<sequence>MKITKQNIQFIDNYLKRNNVIYYDIRMEMLDHILNGIENEMKEKNIGFYDAFKIYMPVHKAEILKANKQSLIDGTSPFLKSLTNSYNLFVAIFTILLCTIFKENIIALNSVFWILMLLYLIIRTLIYFINSRKRYFVLEKSGFILNFIYFINLILNGFGNSFFGEFHGKIYTVGLVIFLSISFFIYYINTIIKFNKSNKMLLAK</sequence>
<evidence type="ECO:0000256" key="1">
    <source>
        <dbReference type="SAM" id="Phobius"/>
    </source>
</evidence>
<keyword evidence="1" id="KW-0472">Membrane</keyword>
<reference evidence="3" key="1">
    <citation type="journal article" date="2019" name="Int. J. Syst. Evol. Microbiol.">
        <title>The Global Catalogue of Microorganisms (GCM) 10K type strain sequencing project: providing services to taxonomists for standard genome sequencing and annotation.</title>
        <authorList>
            <consortium name="The Broad Institute Genomics Platform"/>
            <consortium name="The Broad Institute Genome Sequencing Center for Infectious Disease"/>
            <person name="Wu L."/>
            <person name="Ma J."/>
        </authorList>
    </citation>
    <scope>NUCLEOTIDE SEQUENCE [LARGE SCALE GENOMIC DNA]</scope>
    <source>
        <strain evidence="3">CCUG 50349</strain>
    </source>
</reference>